<evidence type="ECO:0000256" key="1">
    <source>
        <dbReference type="SAM" id="Coils"/>
    </source>
</evidence>
<keyword evidence="2" id="KW-0472">Membrane</keyword>
<evidence type="ECO:0000313" key="5">
    <source>
        <dbReference type="WBParaSite" id="mrna-Wban_00617"/>
    </source>
</evidence>
<sequence>MQSFQLISEQPSNSLFRISDGDVSTQYIYYGRFRTAIDEVCCTLIETKCSPSSVIRCIHGNSYFVGITMVMHTYEDYDESNPDTVLHSLPPYSYASFFQEYPKMCIVITAFCAFVVSMYFWGLFRIRREELNIALNGRFSSAVLSRVQWRFTNKNIIDTTLEPLCNEESFKSGTWNNFCNNELNEAVGPFNEFYGKLATAKLRAKIRKLEETMTDEERREEQLIQQKQLESICEMIMHEPEKFGLHDKSEVTEQMKLYSV</sequence>
<dbReference type="InterPro" id="IPR057534">
    <property type="entry name" value="MXRA7_helical"/>
</dbReference>
<keyword evidence="1" id="KW-0175">Coiled coil</keyword>
<accession>A0AAF5PHD2</accession>
<feature type="transmembrane region" description="Helical" evidence="2">
    <location>
        <begin position="101"/>
        <end position="121"/>
    </location>
</feature>
<evidence type="ECO:0000259" key="3">
    <source>
        <dbReference type="Pfam" id="PF25473"/>
    </source>
</evidence>
<organism evidence="4 5">
    <name type="scientific">Wuchereria bancrofti</name>
    <dbReference type="NCBI Taxonomy" id="6293"/>
    <lineage>
        <taxon>Eukaryota</taxon>
        <taxon>Metazoa</taxon>
        <taxon>Ecdysozoa</taxon>
        <taxon>Nematoda</taxon>
        <taxon>Chromadorea</taxon>
        <taxon>Rhabditida</taxon>
        <taxon>Spirurina</taxon>
        <taxon>Spiruromorpha</taxon>
        <taxon>Filarioidea</taxon>
        <taxon>Onchocercidae</taxon>
        <taxon>Wuchereria</taxon>
    </lineage>
</organism>
<keyword evidence="2" id="KW-0812">Transmembrane</keyword>
<dbReference type="PANTHER" id="PTHR21845:SF2">
    <property type="entry name" value="MATRIX-REMODELING-ASSOCIATED PROTEIN 7"/>
    <property type="match status" value="1"/>
</dbReference>
<reference evidence="4" key="2">
    <citation type="journal article" date="2016" name="Mol. Ecol.">
        <title>Population genomics of the filarial nematode parasite Wuchereria bancrofti from mosquitoes.</title>
        <authorList>
            <person name="Small S.T."/>
            <person name="Reimer L.J."/>
            <person name="Tisch D.J."/>
            <person name="King C.L."/>
            <person name="Christensen B.M."/>
            <person name="Siba P.M."/>
            <person name="Kazura J.W."/>
            <person name="Serre D."/>
            <person name="Zimmerman P.A."/>
        </authorList>
    </citation>
    <scope>NUCLEOTIDE SEQUENCE</scope>
    <source>
        <strain evidence="4">pt0022</strain>
    </source>
</reference>
<keyword evidence="2" id="KW-1133">Transmembrane helix</keyword>
<evidence type="ECO:0000256" key="2">
    <source>
        <dbReference type="SAM" id="Phobius"/>
    </source>
</evidence>
<reference evidence="5" key="3">
    <citation type="submission" date="2024-02" db="UniProtKB">
        <authorList>
            <consortium name="WormBaseParasite"/>
        </authorList>
    </citation>
    <scope>IDENTIFICATION</scope>
    <source>
        <strain evidence="5">pt0022</strain>
    </source>
</reference>
<dbReference type="InterPro" id="IPR026622">
    <property type="entry name" value="Mxra7"/>
</dbReference>
<feature type="domain" description="Matrix-remodeling-associated protein 7 helical" evidence="3">
    <location>
        <begin position="198"/>
        <end position="259"/>
    </location>
</feature>
<name>A0AAF5PHD2_WUCBA</name>
<reference evidence="4" key="1">
    <citation type="submission" date="2015-03" db="EMBL/GenBank/DDBJ databases">
        <title>Wuchereria bancrofti Genome Sequencing Papua New Guinea Strain.</title>
        <authorList>
            <person name="Small S.T."/>
            <person name="Serre D."/>
            <person name="Zimmerman P.A."/>
        </authorList>
    </citation>
    <scope>NUCLEOTIDE SEQUENCE [LARGE SCALE GENOMIC DNA]</scope>
    <source>
        <strain evidence="4">pt0022</strain>
    </source>
</reference>
<dbReference type="PANTHER" id="PTHR21845">
    <property type="entry name" value="TRANSMEMBRANE ANCHOR PROTEIN 1"/>
    <property type="match status" value="1"/>
</dbReference>
<dbReference type="AlphaFoldDB" id="A0AAF5PHD2"/>
<evidence type="ECO:0000313" key="4">
    <source>
        <dbReference type="Proteomes" id="UP000093561"/>
    </source>
</evidence>
<protein>
    <recommendedName>
        <fullName evidence="3">Matrix-remodeling-associated protein 7 helical domain-containing protein</fullName>
    </recommendedName>
</protein>
<feature type="coiled-coil region" evidence="1">
    <location>
        <begin position="199"/>
        <end position="226"/>
    </location>
</feature>
<dbReference type="Pfam" id="PF25473">
    <property type="entry name" value="MXRA7_helical"/>
    <property type="match status" value="1"/>
</dbReference>
<proteinExistence type="predicted"/>
<dbReference type="Proteomes" id="UP000093561">
    <property type="component" value="Unassembled WGS sequence"/>
</dbReference>
<dbReference type="WBParaSite" id="mrna-Wban_00617">
    <property type="protein sequence ID" value="mrna-Wban_00617"/>
    <property type="gene ID" value="Wban_00617"/>
</dbReference>